<name>A0A0C3NS76_PISTI</name>
<dbReference type="Proteomes" id="UP000054217">
    <property type="component" value="Unassembled WGS sequence"/>
</dbReference>
<dbReference type="InParanoid" id="A0A0C3NS76"/>
<proteinExistence type="predicted"/>
<dbReference type="HOGENOM" id="CLU_024804_0_0_1"/>
<reference evidence="1 2" key="1">
    <citation type="submission" date="2014-04" db="EMBL/GenBank/DDBJ databases">
        <authorList>
            <consortium name="DOE Joint Genome Institute"/>
            <person name="Kuo A."/>
            <person name="Kohler A."/>
            <person name="Costa M.D."/>
            <person name="Nagy L.G."/>
            <person name="Floudas D."/>
            <person name="Copeland A."/>
            <person name="Barry K.W."/>
            <person name="Cichocki N."/>
            <person name="Veneault-Fourrey C."/>
            <person name="LaButti K."/>
            <person name="Lindquist E.A."/>
            <person name="Lipzen A."/>
            <person name="Lundell T."/>
            <person name="Morin E."/>
            <person name="Murat C."/>
            <person name="Sun H."/>
            <person name="Tunlid A."/>
            <person name="Henrissat B."/>
            <person name="Grigoriev I.V."/>
            <person name="Hibbett D.S."/>
            <person name="Martin F."/>
            <person name="Nordberg H.P."/>
            <person name="Cantor M.N."/>
            <person name="Hua S.X."/>
        </authorList>
    </citation>
    <scope>NUCLEOTIDE SEQUENCE [LARGE SCALE GENOMIC DNA]</scope>
    <source>
        <strain evidence="1 2">Marx 270</strain>
    </source>
</reference>
<reference evidence="2" key="2">
    <citation type="submission" date="2015-01" db="EMBL/GenBank/DDBJ databases">
        <title>Evolutionary Origins and Diversification of the Mycorrhizal Mutualists.</title>
        <authorList>
            <consortium name="DOE Joint Genome Institute"/>
            <consortium name="Mycorrhizal Genomics Consortium"/>
            <person name="Kohler A."/>
            <person name="Kuo A."/>
            <person name="Nagy L.G."/>
            <person name="Floudas D."/>
            <person name="Copeland A."/>
            <person name="Barry K.W."/>
            <person name="Cichocki N."/>
            <person name="Veneault-Fourrey C."/>
            <person name="LaButti K."/>
            <person name="Lindquist E.A."/>
            <person name="Lipzen A."/>
            <person name="Lundell T."/>
            <person name="Morin E."/>
            <person name="Murat C."/>
            <person name="Riley R."/>
            <person name="Ohm R."/>
            <person name="Sun H."/>
            <person name="Tunlid A."/>
            <person name="Henrissat B."/>
            <person name="Grigoriev I.V."/>
            <person name="Hibbett D.S."/>
            <person name="Martin F."/>
        </authorList>
    </citation>
    <scope>NUCLEOTIDE SEQUENCE [LARGE SCALE GENOMIC DNA]</scope>
    <source>
        <strain evidence="2">Marx 270</strain>
    </source>
</reference>
<dbReference type="AlphaFoldDB" id="A0A0C3NS76"/>
<keyword evidence="2" id="KW-1185">Reference proteome</keyword>
<evidence type="ECO:0000313" key="1">
    <source>
        <dbReference type="EMBL" id="KIO03705.1"/>
    </source>
</evidence>
<dbReference type="STRING" id="870435.A0A0C3NS76"/>
<protein>
    <submittedName>
        <fullName evidence="1">Uncharacterized protein</fullName>
    </submittedName>
</protein>
<sequence length="506" mass="55802">MAPYTYQQVRGYYYGLPSRPSFVANTINEVRVLPAVGEHKIVELWEAGFADQVIARLSAMKVDWARLDAVRIGIVGESSAPVILWIGVVPESLSGENGRTVAFDARKVLYNCGIKDVEVEIRESRVFKSVSPKLLAPPFSSNPLVTFVDPLSVALGLPICADGRWYAEGTGSFYVARSGVVDKVFLVTALHVISPLSLENNETIECKNPGQLRHKVILLGDAAYNHFITSIMDQIGRKVMIAEHQKARRQMMEGREGEDVEDERAEAKQGNPIDRLDTFHKEVVSKWANPADRIFGHVVLAPPIQLTVGSLGFSQDIAVIEVDPSKIDASNFCGNVIDLGTEIDSADFMLRMYPDFRNRTHFKYPADRLLRLHDTISVDETRRPQMVDQDGEKYIMVLKNGGKTGLIIGRANGVFSYTRYYFENSPGIISKEWAILPADSKSVPFSALGDSGSIIVDGSGRIDGLLTGGGGTTETSDITYATPISFNLERLRAFGFTADFNLPFVT</sequence>
<gene>
    <name evidence="1" type="ORF">M404DRAFT_15684</name>
</gene>
<evidence type="ECO:0000313" key="2">
    <source>
        <dbReference type="Proteomes" id="UP000054217"/>
    </source>
</evidence>
<dbReference type="OrthoDB" id="2643354at2759"/>
<accession>A0A0C3NS76</accession>
<organism evidence="1 2">
    <name type="scientific">Pisolithus tinctorius Marx 270</name>
    <dbReference type="NCBI Taxonomy" id="870435"/>
    <lineage>
        <taxon>Eukaryota</taxon>
        <taxon>Fungi</taxon>
        <taxon>Dikarya</taxon>
        <taxon>Basidiomycota</taxon>
        <taxon>Agaricomycotina</taxon>
        <taxon>Agaricomycetes</taxon>
        <taxon>Agaricomycetidae</taxon>
        <taxon>Boletales</taxon>
        <taxon>Sclerodermatineae</taxon>
        <taxon>Pisolithaceae</taxon>
        <taxon>Pisolithus</taxon>
    </lineage>
</organism>
<dbReference type="EMBL" id="KN831975">
    <property type="protein sequence ID" value="KIO03705.1"/>
    <property type="molecule type" value="Genomic_DNA"/>
</dbReference>